<dbReference type="SUPFAM" id="SSF55729">
    <property type="entry name" value="Acyl-CoA N-acyltransferases (Nat)"/>
    <property type="match status" value="1"/>
</dbReference>
<accession>A0A024SLA9</accession>
<dbReference type="KEGG" id="trr:M419DRAFT_71873"/>
<protein>
    <recommendedName>
        <fullName evidence="3">N-acetyltransferase domain-containing protein</fullName>
    </recommendedName>
</protein>
<evidence type="ECO:0008006" key="3">
    <source>
        <dbReference type="Google" id="ProtNLM"/>
    </source>
</evidence>
<organism evidence="1 2">
    <name type="scientific">Hypocrea jecorina (strain ATCC 56765 / BCRC 32924 / NRRL 11460 / Rut C-30)</name>
    <name type="common">Trichoderma reesei</name>
    <dbReference type="NCBI Taxonomy" id="1344414"/>
    <lineage>
        <taxon>Eukaryota</taxon>
        <taxon>Fungi</taxon>
        <taxon>Dikarya</taxon>
        <taxon>Ascomycota</taxon>
        <taxon>Pezizomycotina</taxon>
        <taxon>Sordariomycetes</taxon>
        <taxon>Hypocreomycetidae</taxon>
        <taxon>Hypocreales</taxon>
        <taxon>Hypocreaceae</taxon>
        <taxon>Trichoderma</taxon>
    </lineage>
</organism>
<evidence type="ECO:0000313" key="1">
    <source>
        <dbReference type="EMBL" id="ETS05394.1"/>
    </source>
</evidence>
<proteinExistence type="predicted"/>
<dbReference type="OrthoDB" id="2326446at2759"/>
<dbReference type="AlphaFoldDB" id="A0A024SLA9"/>
<name>A0A024SLA9_HYPJR</name>
<evidence type="ECO:0000313" key="2">
    <source>
        <dbReference type="Proteomes" id="UP000024376"/>
    </source>
</evidence>
<dbReference type="EMBL" id="KI911140">
    <property type="protein sequence ID" value="ETS05394.1"/>
    <property type="molecule type" value="Genomic_DNA"/>
</dbReference>
<reference evidence="2" key="1">
    <citation type="journal article" date="2013" name="Ind. Biotechnol.">
        <title>Comparative genomics analysis of Trichoderma reesei strains.</title>
        <authorList>
            <person name="Koike H."/>
            <person name="Aerts A."/>
            <person name="LaButti K."/>
            <person name="Grigoriev I.V."/>
            <person name="Baker S.E."/>
        </authorList>
    </citation>
    <scope>NUCLEOTIDE SEQUENCE [LARGE SCALE GENOMIC DNA]</scope>
    <source>
        <strain evidence="2">ATCC 56765 / BCRC 32924 / NRRL 11460 / Rut C-30</strain>
    </source>
</reference>
<dbReference type="InterPro" id="IPR016181">
    <property type="entry name" value="Acyl_CoA_acyltransferase"/>
</dbReference>
<sequence length="249" mass="28419">MTPEESAVPSRKYTSVDLIPWDPDNASHCARLYDQRVACSWDEDLIDEWKGKVREGNKILYWIKMNDDLPAKEELLAKHTARYPNEKEAIVDTAETVGKAPRTPTSVSFIPIGHIALDLFPDRNEQFKLPQSTVWIKSLYISWAIQAGGFGRSAMHHLERLATQPPLRATTMALDTLTKDFQATPENLAIFNKIRGAELPVEQFRSNEDWYARQGYQVIGYVTGLAKWRDRETGVEIDVPLVFMKKDLV</sequence>
<dbReference type="HOGENOM" id="CLU_089360_0_0_1"/>
<dbReference type="Proteomes" id="UP000024376">
    <property type="component" value="Unassembled WGS sequence"/>
</dbReference>
<gene>
    <name evidence="1" type="ORF">M419DRAFT_71873</name>
</gene>
<dbReference type="Gene3D" id="3.40.630.30">
    <property type="match status" value="1"/>
</dbReference>